<comment type="caution">
    <text evidence="2">The sequence shown here is derived from an EMBL/GenBank/DDBJ whole genome shotgun (WGS) entry which is preliminary data.</text>
</comment>
<sequence>MQFSQLIFLVSTLAALTTAESCTWTYRSVPDAHPKPGAYKNSGKLVLSRSCEVDGPVYSDAELDLNLCLENKNGKLIPGNKYSTPTIECSDCGDAMGSVSVNIEIDTFAKFEGKNGQDAVTQSVTATTWTSTFQETPVPTAS</sequence>
<reference evidence="2" key="2">
    <citation type="journal article" date="2023" name="IMA Fungus">
        <title>Comparative genomic study of the Penicillium genus elucidates a diverse pangenome and 15 lateral gene transfer events.</title>
        <authorList>
            <person name="Petersen C."/>
            <person name="Sorensen T."/>
            <person name="Nielsen M.R."/>
            <person name="Sondergaard T.E."/>
            <person name="Sorensen J.L."/>
            <person name="Fitzpatrick D.A."/>
            <person name="Frisvad J.C."/>
            <person name="Nielsen K.L."/>
        </authorList>
    </citation>
    <scope>NUCLEOTIDE SEQUENCE</scope>
    <source>
        <strain evidence="2">IBT 15544</strain>
    </source>
</reference>
<evidence type="ECO:0000313" key="2">
    <source>
        <dbReference type="EMBL" id="KAJ5198164.1"/>
    </source>
</evidence>
<gene>
    <name evidence="2" type="ORF">N7498_007281</name>
</gene>
<dbReference type="Proteomes" id="UP001150904">
    <property type="component" value="Unassembled WGS sequence"/>
</dbReference>
<organism evidence="2 3">
    <name type="scientific">Penicillium cinerascens</name>
    <dbReference type="NCBI Taxonomy" id="70096"/>
    <lineage>
        <taxon>Eukaryota</taxon>
        <taxon>Fungi</taxon>
        <taxon>Dikarya</taxon>
        <taxon>Ascomycota</taxon>
        <taxon>Pezizomycotina</taxon>
        <taxon>Eurotiomycetes</taxon>
        <taxon>Eurotiomycetidae</taxon>
        <taxon>Eurotiales</taxon>
        <taxon>Aspergillaceae</taxon>
        <taxon>Penicillium</taxon>
    </lineage>
</organism>
<keyword evidence="1" id="KW-0732">Signal</keyword>
<dbReference type="InterPro" id="IPR036673">
    <property type="entry name" value="Cyanovirin-N_sf"/>
</dbReference>
<dbReference type="GeneID" id="83181644"/>
<evidence type="ECO:0008006" key="4">
    <source>
        <dbReference type="Google" id="ProtNLM"/>
    </source>
</evidence>
<evidence type="ECO:0000313" key="3">
    <source>
        <dbReference type="Proteomes" id="UP001150904"/>
    </source>
</evidence>
<name>A0A9W9JJM3_9EURO</name>
<feature type="signal peptide" evidence="1">
    <location>
        <begin position="1"/>
        <end position="19"/>
    </location>
</feature>
<dbReference type="OrthoDB" id="10296772at2759"/>
<dbReference type="EMBL" id="JAPQKR010000014">
    <property type="protein sequence ID" value="KAJ5198164.1"/>
    <property type="molecule type" value="Genomic_DNA"/>
</dbReference>
<reference evidence="2" key="1">
    <citation type="submission" date="2022-12" db="EMBL/GenBank/DDBJ databases">
        <authorList>
            <person name="Petersen C."/>
        </authorList>
    </citation>
    <scope>NUCLEOTIDE SEQUENCE</scope>
    <source>
        <strain evidence="2">IBT 15544</strain>
    </source>
</reference>
<proteinExistence type="predicted"/>
<dbReference type="AlphaFoldDB" id="A0A9W9JJM3"/>
<dbReference type="Gene3D" id="2.30.60.10">
    <property type="entry name" value="Cyanovirin-N"/>
    <property type="match status" value="1"/>
</dbReference>
<accession>A0A9W9JJM3</accession>
<feature type="chain" id="PRO_5040824762" description="Cyanovirin-N domain-containing protein" evidence="1">
    <location>
        <begin position="20"/>
        <end position="142"/>
    </location>
</feature>
<dbReference type="RefSeq" id="XP_058306592.1">
    <property type="nucleotide sequence ID" value="XM_058454343.1"/>
</dbReference>
<protein>
    <recommendedName>
        <fullName evidence="4">Cyanovirin-N domain-containing protein</fullName>
    </recommendedName>
</protein>
<keyword evidence="3" id="KW-1185">Reference proteome</keyword>
<evidence type="ECO:0000256" key="1">
    <source>
        <dbReference type="SAM" id="SignalP"/>
    </source>
</evidence>